<accession>A0A645I395</accession>
<feature type="region of interest" description="Disordered" evidence="1">
    <location>
        <begin position="1"/>
        <end position="72"/>
    </location>
</feature>
<dbReference type="EMBL" id="VSSQ01105621">
    <property type="protein sequence ID" value="MPN45600.1"/>
    <property type="molecule type" value="Genomic_DNA"/>
</dbReference>
<gene>
    <name evidence="2" type="ORF">SDC9_193167</name>
</gene>
<sequence length="202" mass="23719">MRLLKTDGACAQNRNHCAGRRRERNPNRRSRDRRYPRGKTRRKNPRRRHGARGAHGHRRIDADRREHAGGQTHGRYGIRRVFKRQRCDTLSRGQDRRRYRFGADHQAGGGCARIQSAHRETCGCCFRLFCADRMRNRNRSRGRMVSQHAGCRIRTDDIYLSACHRLPMRSRPGHADRNHGGHRQRRGKRNTDQERRGARNGT</sequence>
<evidence type="ECO:0000313" key="2">
    <source>
        <dbReference type="EMBL" id="MPN45600.1"/>
    </source>
</evidence>
<comment type="caution">
    <text evidence="2">The sequence shown here is derived from an EMBL/GenBank/DDBJ whole genome shotgun (WGS) entry which is preliminary data.</text>
</comment>
<feature type="compositionally biased region" description="Basic residues" evidence="1">
    <location>
        <begin position="17"/>
        <end position="58"/>
    </location>
</feature>
<feature type="region of interest" description="Disordered" evidence="1">
    <location>
        <begin position="168"/>
        <end position="202"/>
    </location>
</feature>
<organism evidence="2">
    <name type="scientific">bioreactor metagenome</name>
    <dbReference type="NCBI Taxonomy" id="1076179"/>
    <lineage>
        <taxon>unclassified sequences</taxon>
        <taxon>metagenomes</taxon>
        <taxon>ecological metagenomes</taxon>
    </lineage>
</organism>
<proteinExistence type="predicted"/>
<evidence type="ECO:0000256" key="1">
    <source>
        <dbReference type="SAM" id="MobiDB-lite"/>
    </source>
</evidence>
<feature type="compositionally biased region" description="Basic and acidic residues" evidence="1">
    <location>
        <begin position="189"/>
        <end position="202"/>
    </location>
</feature>
<name>A0A645I395_9ZZZZ</name>
<reference evidence="2" key="1">
    <citation type="submission" date="2019-08" db="EMBL/GenBank/DDBJ databases">
        <authorList>
            <person name="Kucharzyk K."/>
            <person name="Murdoch R.W."/>
            <person name="Higgins S."/>
            <person name="Loffler F."/>
        </authorList>
    </citation>
    <scope>NUCLEOTIDE SEQUENCE</scope>
</reference>
<feature type="compositionally biased region" description="Basic and acidic residues" evidence="1">
    <location>
        <begin position="59"/>
        <end position="68"/>
    </location>
</feature>
<dbReference type="AlphaFoldDB" id="A0A645I395"/>
<protein>
    <submittedName>
        <fullName evidence="2">Uncharacterized protein</fullName>
    </submittedName>
</protein>